<keyword evidence="15" id="KW-1185">Reference proteome</keyword>
<dbReference type="InterPro" id="IPR036291">
    <property type="entry name" value="NAD(P)-bd_dom_sf"/>
</dbReference>
<dbReference type="GO" id="GO:0102965">
    <property type="term" value="F:alcohol-forming long-chain fatty acyl-CoA reductase activity"/>
    <property type="evidence" value="ECO:0007669"/>
    <property type="project" value="UniProtKB-EC"/>
</dbReference>
<evidence type="ECO:0000256" key="1">
    <source>
        <dbReference type="ARBA" id="ARBA00004141"/>
    </source>
</evidence>
<feature type="domain" description="Thioester reductase (TE)" evidence="13">
    <location>
        <begin position="45"/>
        <end position="314"/>
    </location>
</feature>
<dbReference type="CDD" id="cd05236">
    <property type="entry name" value="FAR-N_SDR_e"/>
    <property type="match status" value="1"/>
</dbReference>
<evidence type="ECO:0000313" key="15">
    <source>
        <dbReference type="Proteomes" id="UP001153620"/>
    </source>
</evidence>
<dbReference type="GO" id="GO:0035336">
    <property type="term" value="P:long-chain fatty-acyl-CoA metabolic process"/>
    <property type="evidence" value="ECO:0007669"/>
    <property type="project" value="TreeGrafter"/>
</dbReference>
<keyword evidence="4 10" id="KW-0812">Transmembrane</keyword>
<name>A0A9N9RPS5_9DIPT</name>
<evidence type="ECO:0000256" key="9">
    <source>
        <dbReference type="ARBA" id="ARBA00052530"/>
    </source>
</evidence>
<dbReference type="OrthoDB" id="429813at2759"/>
<dbReference type="PANTHER" id="PTHR11011">
    <property type="entry name" value="MALE STERILITY PROTEIN 2-RELATED"/>
    <property type="match status" value="1"/>
</dbReference>
<evidence type="ECO:0000256" key="2">
    <source>
        <dbReference type="ARBA" id="ARBA00005928"/>
    </source>
</evidence>
<dbReference type="GO" id="GO:0005777">
    <property type="term" value="C:peroxisome"/>
    <property type="evidence" value="ECO:0007669"/>
    <property type="project" value="TreeGrafter"/>
</dbReference>
<keyword evidence="6 10" id="KW-1133">Transmembrane helix</keyword>
<dbReference type="Gene3D" id="3.40.50.720">
    <property type="entry name" value="NAD(P)-binding Rossmann-like Domain"/>
    <property type="match status" value="1"/>
</dbReference>
<reference evidence="14" key="2">
    <citation type="submission" date="2022-10" db="EMBL/GenBank/DDBJ databases">
        <authorList>
            <consortium name="ENA_rothamsted_submissions"/>
            <consortium name="culmorum"/>
            <person name="King R."/>
        </authorList>
    </citation>
    <scope>NUCLEOTIDE SEQUENCE</scope>
</reference>
<feature type="transmembrane region" description="Helical" evidence="10">
    <location>
        <begin position="494"/>
        <end position="513"/>
    </location>
</feature>
<dbReference type="SUPFAM" id="SSF51735">
    <property type="entry name" value="NAD(P)-binding Rossmann-fold domains"/>
    <property type="match status" value="1"/>
</dbReference>
<evidence type="ECO:0000256" key="10">
    <source>
        <dbReference type="RuleBase" id="RU363097"/>
    </source>
</evidence>
<keyword evidence="8 10" id="KW-0472">Membrane</keyword>
<protein>
    <recommendedName>
        <fullName evidence="10">Fatty acyl-CoA reductase</fullName>
        <ecNumber evidence="10">1.2.1.84</ecNumber>
    </recommendedName>
</protein>
<dbReference type="FunFam" id="3.40.50.720:FF:000143">
    <property type="entry name" value="Fatty acyl-CoA reductase"/>
    <property type="match status" value="1"/>
</dbReference>
<comment type="subcellular location">
    <subcellularLocation>
        <location evidence="1">Membrane</location>
        <topology evidence="1">Multi-pass membrane protein</topology>
    </subcellularLocation>
</comment>
<dbReference type="AlphaFoldDB" id="A0A9N9RPS5"/>
<evidence type="ECO:0000256" key="3">
    <source>
        <dbReference type="ARBA" id="ARBA00022516"/>
    </source>
</evidence>
<reference evidence="14" key="1">
    <citation type="submission" date="2022-01" db="EMBL/GenBank/DDBJ databases">
        <authorList>
            <person name="King R."/>
        </authorList>
    </citation>
    <scope>NUCLEOTIDE SEQUENCE</scope>
</reference>
<sequence>MRIKSHTSQPKRDKNEIFENHRTESEWTKNVPSIPEFYANQEIFITGGSGFLGKVLIEKLLRSCSELKSIYILLRPKKGKPIEQRLKEILELQLFEPIKNYNPELFKKLIPIAGDVSDKNLGLSTDDLNRMKNVSIIFHSAASVRFDDSLKDAVFMNTRGTYEIMNFGKTLKNIKVIMHVSTTYSHPELKVVDECIHQPYVDWRKTIQICETMDDNLINTLAELYTGFMPNTYTFTKALAEQVVDDHKDELPLTLFRPSIVISAMKEPLSGWLDNFNGPVGMLIGSGLGITRTMYCDPDNIADFTPVDVCIKAMIIGAWKRAHETSYLPVINCCLSNYRNATIDQIIEMGKAFQYEIPLGQMLWAPGGSLTRCRYSNYIKVIFLHIIPAMFIDQLLKLSGRKPFLTKLQRKIYQANLALHYFILNNWHFKNDNFMDLCSHLKDKDLKAFNFHDFLEFDLVLYFTHAVLGGRKYLLGEKDEDIPRDKKKYYRMMILDRILKIIIYGICFWYIFIRYDIFGISGLYCSLVQRYHSNVDYCVGLMVHV</sequence>
<evidence type="ECO:0000256" key="8">
    <source>
        <dbReference type="ARBA" id="ARBA00023136"/>
    </source>
</evidence>
<dbReference type="EC" id="1.2.1.84" evidence="10"/>
<keyword evidence="7 10" id="KW-0443">Lipid metabolism</keyword>
<evidence type="ECO:0000256" key="5">
    <source>
        <dbReference type="ARBA" id="ARBA00022857"/>
    </source>
</evidence>
<keyword evidence="3 10" id="KW-0444">Lipid biosynthesis</keyword>
<dbReference type="Proteomes" id="UP001153620">
    <property type="component" value="Chromosome 2"/>
</dbReference>
<feature type="compositionally biased region" description="Basic and acidic residues" evidence="11">
    <location>
        <begin position="10"/>
        <end position="21"/>
    </location>
</feature>
<evidence type="ECO:0000259" key="12">
    <source>
        <dbReference type="Pfam" id="PF03015"/>
    </source>
</evidence>
<dbReference type="EMBL" id="OU895878">
    <property type="protein sequence ID" value="CAG9802500.1"/>
    <property type="molecule type" value="Genomic_DNA"/>
</dbReference>
<feature type="region of interest" description="Disordered" evidence="11">
    <location>
        <begin position="1"/>
        <end position="21"/>
    </location>
</feature>
<dbReference type="Pfam" id="PF03015">
    <property type="entry name" value="Sterile"/>
    <property type="match status" value="1"/>
</dbReference>
<evidence type="ECO:0000313" key="14">
    <source>
        <dbReference type="EMBL" id="CAG9802500.1"/>
    </source>
</evidence>
<dbReference type="GO" id="GO:0080019">
    <property type="term" value="F:alcohol-forming very long-chain fatty acyl-CoA reductase activity"/>
    <property type="evidence" value="ECO:0007669"/>
    <property type="project" value="InterPro"/>
</dbReference>
<dbReference type="InterPro" id="IPR026055">
    <property type="entry name" value="FAR"/>
</dbReference>
<comment type="similarity">
    <text evidence="2 10">Belongs to the fatty acyl-CoA reductase family.</text>
</comment>
<dbReference type="CDD" id="cd09071">
    <property type="entry name" value="FAR_C"/>
    <property type="match status" value="1"/>
</dbReference>
<keyword evidence="5 10" id="KW-0521">NADP</keyword>
<evidence type="ECO:0000256" key="7">
    <source>
        <dbReference type="ARBA" id="ARBA00023098"/>
    </source>
</evidence>
<accession>A0A9N9RPS5</accession>
<comment type="catalytic activity">
    <reaction evidence="9 10">
        <text>a long-chain fatty acyl-CoA + 2 NADPH + 2 H(+) = a long-chain primary fatty alcohol + 2 NADP(+) + CoA</text>
        <dbReference type="Rhea" id="RHEA:52716"/>
        <dbReference type="ChEBI" id="CHEBI:15378"/>
        <dbReference type="ChEBI" id="CHEBI:57287"/>
        <dbReference type="ChEBI" id="CHEBI:57783"/>
        <dbReference type="ChEBI" id="CHEBI:58349"/>
        <dbReference type="ChEBI" id="CHEBI:77396"/>
        <dbReference type="ChEBI" id="CHEBI:83139"/>
        <dbReference type="EC" id="1.2.1.84"/>
    </reaction>
</comment>
<dbReference type="PANTHER" id="PTHR11011:SF24">
    <property type="entry name" value="FATTY ACYL-COA REDUCTASE"/>
    <property type="match status" value="1"/>
</dbReference>
<dbReference type="Pfam" id="PF07993">
    <property type="entry name" value="NAD_binding_4"/>
    <property type="match status" value="1"/>
</dbReference>
<evidence type="ECO:0000256" key="4">
    <source>
        <dbReference type="ARBA" id="ARBA00022692"/>
    </source>
</evidence>
<comment type="function">
    <text evidence="10">Catalyzes the reduction of fatty acyl-CoA to fatty alcohols.</text>
</comment>
<proteinExistence type="inferred from homology"/>
<dbReference type="GO" id="GO:0016020">
    <property type="term" value="C:membrane"/>
    <property type="evidence" value="ECO:0007669"/>
    <property type="project" value="UniProtKB-SubCell"/>
</dbReference>
<keyword evidence="10" id="KW-0560">Oxidoreductase</keyword>
<feature type="domain" description="Fatty acyl-CoA reductase C-terminal" evidence="12">
    <location>
        <begin position="384"/>
        <end position="477"/>
    </location>
</feature>
<evidence type="ECO:0000259" key="13">
    <source>
        <dbReference type="Pfam" id="PF07993"/>
    </source>
</evidence>
<evidence type="ECO:0000256" key="11">
    <source>
        <dbReference type="SAM" id="MobiDB-lite"/>
    </source>
</evidence>
<evidence type="ECO:0000256" key="6">
    <source>
        <dbReference type="ARBA" id="ARBA00022989"/>
    </source>
</evidence>
<dbReference type="InterPro" id="IPR013120">
    <property type="entry name" value="FAR_NAD-bd"/>
</dbReference>
<gene>
    <name evidence="14" type="ORF">CHIRRI_LOCUS5407</name>
</gene>
<dbReference type="InterPro" id="IPR033640">
    <property type="entry name" value="FAR_C"/>
</dbReference>
<organism evidence="14 15">
    <name type="scientific">Chironomus riparius</name>
    <dbReference type="NCBI Taxonomy" id="315576"/>
    <lineage>
        <taxon>Eukaryota</taxon>
        <taxon>Metazoa</taxon>
        <taxon>Ecdysozoa</taxon>
        <taxon>Arthropoda</taxon>
        <taxon>Hexapoda</taxon>
        <taxon>Insecta</taxon>
        <taxon>Pterygota</taxon>
        <taxon>Neoptera</taxon>
        <taxon>Endopterygota</taxon>
        <taxon>Diptera</taxon>
        <taxon>Nematocera</taxon>
        <taxon>Chironomoidea</taxon>
        <taxon>Chironomidae</taxon>
        <taxon>Chironominae</taxon>
        <taxon>Chironomus</taxon>
    </lineage>
</organism>